<dbReference type="SUPFAM" id="SSF52540">
    <property type="entry name" value="P-loop containing nucleoside triphosphate hydrolases"/>
    <property type="match status" value="1"/>
</dbReference>
<dbReference type="InterPro" id="IPR027417">
    <property type="entry name" value="P-loop_NTPase"/>
</dbReference>
<dbReference type="EMBL" id="CAACVI010000034">
    <property type="protein sequence ID" value="VEN74639.1"/>
    <property type="molecule type" value="Genomic_DNA"/>
</dbReference>
<gene>
    <name evidence="1" type="ORF">EPICR_40224</name>
</gene>
<dbReference type="Pfam" id="PF17784">
    <property type="entry name" value="Sulfotransfer_4"/>
    <property type="match status" value="1"/>
</dbReference>
<dbReference type="PANTHER" id="PTHR36978">
    <property type="entry name" value="P-LOOP CONTAINING NUCLEOTIDE TRIPHOSPHATE HYDROLASE"/>
    <property type="match status" value="1"/>
</dbReference>
<sequence length="212" mass="24499">MIFCPGAVMMSDIKIFGIGLSRTGTTSCHCLMSRFGFSAVHYPSSFREIHDHVFSNDSPVSGRFEELDRLYPHSLFIYSTREVEKWAQSCLKLFSSEKRLRSILSFSKDQKKWYDYGDMNLYGRDLAGMKDIGRDELKTAYHRHEERVSRYFENKKARLLTIDFTDRASLPLSSLVRFLEKNGVMGMPHVNKGRDGYMSPYLKTGMARDTIS</sequence>
<name>A0A484HH97_9BACT</name>
<dbReference type="PANTHER" id="PTHR36978:SF4">
    <property type="entry name" value="P-LOOP CONTAINING NUCLEOSIDE TRIPHOSPHATE HYDROLASE PROTEIN"/>
    <property type="match status" value="1"/>
</dbReference>
<evidence type="ECO:0000313" key="1">
    <source>
        <dbReference type="EMBL" id="VEN74639.1"/>
    </source>
</evidence>
<dbReference type="AlphaFoldDB" id="A0A484HH97"/>
<dbReference type="InterPro" id="IPR040632">
    <property type="entry name" value="Sulfotransfer_4"/>
</dbReference>
<protein>
    <recommendedName>
        <fullName evidence="2">Sulfotransferase family protein</fullName>
    </recommendedName>
</protein>
<evidence type="ECO:0008006" key="2">
    <source>
        <dbReference type="Google" id="ProtNLM"/>
    </source>
</evidence>
<proteinExistence type="predicted"/>
<accession>A0A484HH97</accession>
<reference evidence="1" key="1">
    <citation type="submission" date="2019-01" db="EMBL/GenBank/DDBJ databases">
        <authorList>
            <consortium name="Genoscope - CEA"/>
            <person name="William W."/>
        </authorList>
    </citation>
    <scope>NUCLEOTIDE SEQUENCE</scope>
    <source>
        <strain evidence="1">CR-1</strain>
    </source>
</reference>
<organism evidence="1">
    <name type="scientific">uncultured Desulfobacteraceae bacterium</name>
    <dbReference type="NCBI Taxonomy" id="218296"/>
    <lineage>
        <taxon>Bacteria</taxon>
        <taxon>Pseudomonadati</taxon>
        <taxon>Thermodesulfobacteriota</taxon>
        <taxon>Desulfobacteria</taxon>
        <taxon>Desulfobacterales</taxon>
        <taxon>Desulfobacteraceae</taxon>
        <taxon>environmental samples</taxon>
    </lineage>
</organism>
<dbReference type="Gene3D" id="3.40.50.300">
    <property type="entry name" value="P-loop containing nucleotide triphosphate hydrolases"/>
    <property type="match status" value="1"/>
</dbReference>